<dbReference type="GeneID" id="54784030"/>
<dbReference type="AlphaFoldDB" id="A0A642UDL2"/>
<dbReference type="VEuPathDB" id="FungiDB:DIURU_005379"/>
<gene>
    <name evidence="3" type="ORF">DIURU_005379</name>
</gene>
<sequence length="608" mass="65599">MDSDAEPTRSKTFGWSRSPSQPSSPAPQPPPAPAPETPMAHEATPSIAPETGTNPPNIWVSRWSVVHQAVTSSKLWPFAPPPPELDEDDDMEVVAHNRHADLREARAAVEASVAPLVYAISHNYRDGQLSHYELSVTGTQSMTTPIRYSRASNTPKSKYDDTSLPGQQITATRGASEAASGVKPDPIDAQSVTDADTKTKVDSTAKATTDASTTPIIAPSLNESFRLISAATKCRLWFQDAMYGPHTPENHIYLLSTPKAPKQVVVVAINQWVPPKYARRFAGPSTSASRLLEETLAQVKAIGATEITAIAIDGLDTIDNSVTHVMSMLEPWHPQVAQADSVVVVAAGGAAAIAVKTVANLYDKGVVSSSQSVGVIIAGGYLCGPRLSLDSRRGYSPVEADVIESWCKTAVTEDIAVIVRHQGKITLVCDPYDDIVAPDSAWATTWSHPHIYRVLISRQSGRLACQVMKLVAVLRNRGVASDHGVVSSLCGDVSDVGSHSWLVTDADALREWIKAGLDHVWTTTSVVNPQNHSLHVVRPPVYESLFDGAWSLRAVVEEAMTQPHILGVRYLAAIERARQHELVANTPPSRLAQALSGLPVTEIDQWWT</sequence>
<accession>A0A642UDL2</accession>
<dbReference type="PANTHER" id="PTHR47349">
    <property type="entry name" value="CHROMOSOME 8, WHOLE GENOME SHOTGUN SEQUENCE"/>
    <property type="match status" value="1"/>
</dbReference>
<reference evidence="3 4" key="1">
    <citation type="submission" date="2019-07" db="EMBL/GenBank/DDBJ databases">
        <title>Genome assembly of two rare yeast pathogens: Diutina rugosa and Trichomonascus ciferrii.</title>
        <authorList>
            <person name="Mixao V."/>
            <person name="Saus E."/>
            <person name="Hansen A."/>
            <person name="Lass-Flor C."/>
            <person name="Gabaldon T."/>
        </authorList>
    </citation>
    <scope>NUCLEOTIDE SEQUENCE [LARGE SCALE GENOMIC DNA]</scope>
    <source>
        <strain evidence="3 4">CBS 613</strain>
    </source>
</reference>
<feature type="compositionally biased region" description="Polar residues" evidence="1">
    <location>
        <begin position="164"/>
        <end position="173"/>
    </location>
</feature>
<dbReference type="OMA" id="SWASAFW"/>
<feature type="domain" description="YMC020W-like alpha/beta hydrolase" evidence="2">
    <location>
        <begin position="219"/>
        <end position="558"/>
    </location>
</feature>
<feature type="region of interest" description="Disordered" evidence="1">
    <location>
        <begin position="149"/>
        <end position="196"/>
    </location>
</feature>
<dbReference type="EMBL" id="SWFT01000159">
    <property type="protein sequence ID" value="KAA8897146.1"/>
    <property type="molecule type" value="Genomic_DNA"/>
</dbReference>
<dbReference type="InterPro" id="IPR058933">
    <property type="entry name" value="YMC020W-like_ab_hydrolase"/>
</dbReference>
<evidence type="ECO:0000313" key="4">
    <source>
        <dbReference type="Proteomes" id="UP000449547"/>
    </source>
</evidence>
<name>A0A642UDL2_DIURU</name>
<evidence type="ECO:0000259" key="2">
    <source>
        <dbReference type="Pfam" id="PF26147"/>
    </source>
</evidence>
<dbReference type="PANTHER" id="PTHR47349:SF1">
    <property type="entry name" value="AER328WP"/>
    <property type="match status" value="1"/>
</dbReference>
<dbReference type="Pfam" id="PF26147">
    <property type="entry name" value="AB_HYDROLASE_YMC0-YMC35"/>
    <property type="match status" value="1"/>
</dbReference>
<dbReference type="Proteomes" id="UP000449547">
    <property type="component" value="Unassembled WGS sequence"/>
</dbReference>
<dbReference type="RefSeq" id="XP_034009803.1">
    <property type="nucleotide sequence ID" value="XM_034158354.1"/>
</dbReference>
<protein>
    <recommendedName>
        <fullName evidence="2">YMC020W-like alpha/beta hydrolase domain-containing protein</fullName>
    </recommendedName>
</protein>
<proteinExistence type="predicted"/>
<organism evidence="3 4">
    <name type="scientific">Diutina rugosa</name>
    <name type="common">Yeast</name>
    <name type="synonym">Candida rugosa</name>
    <dbReference type="NCBI Taxonomy" id="5481"/>
    <lineage>
        <taxon>Eukaryota</taxon>
        <taxon>Fungi</taxon>
        <taxon>Dikarya</taxon>
        <taxon>Ascomycota</taxon>
        <taxon>Saccharomycotina</taxon>
        <taxon>Pichiomycetes</taxon>
        <taxon>Debaryomycetaceae</taxon>
        <taxon>Diutina</taxon>
    </lineage>
</organism>
<evidence type="ECO:0000256" key="1">
    <source>
        <dbReference type="SAM" id="MobiDB-lite"/>
    </source>
</evidence>
<feature type="compositionally biased region" description="Pro residues" evidence="1">
    <location>
        <begin position="22"/>
        <end position="36"/>
    </location>
</feature>
<evidence type="ECO:0000313" key="3">
    <source>
        <dbReference type="EMBL" id="KAA8897146.1"/>
    </source>
</evidence>
<feature type="region of interest" description="Disordered" evidence="1">
    <location>
        <begin position="1"/>
        <end position="55"/>
    </location>
</feature>
<keyword evidence="4" id="KW-1185">Reference proteome</keyword>
<dbReference type="InterPro" id="IPR058934">
    <property type="entry name" value="YMC020W-like"/>
</dbReference>
<dbReference type="OrthoDB" id="5598028at2759"/>
<comment type="caution">
    <text evidence="3">The sequence shown here is derived from an EMBL/GenBank/DDBJ whole genome shotgun (WGS) entry which is preliminary data.</text>
</comment>